<sequence length="312" mass="36504">MRKATAQYLEYAEANNPLTNEEENLINQNFKNCYAPQIHAWVYCQKASGRKKLFDFLRGRDPKNPTRPMTSFAPSKKDLVIQSSYCRIDLTSTMNYHRPTRRLNVNRFKSNGIIGDQIFGDCKGVHSQTSRNVQEPGTLAKFIIKKLMKSERVDFFMAKSEENLDFLQQLNQYVDKKTNNFPVDNLRSHPTLNPDKERIINKKRNREDHLMRIGGPPQPYEVKTRPQSAAHPWRTPTSAYSDCFQGDPRYGGRMITTSFSPVESAQPFCKFPETRQTEERKSKIDPKYVRQYKEDNLRNRKYKEIFESKTVL</sequence>
<feature type="region of interest" description="Disordered" evidence="1">
    <location>
        <begin position="209"/>
        <end position="237"/>
    </location>
</feature>
<accession>A0ABR2JST1</accession>
<dbReference type="EMBL" id="JAPFFF010000009">
    <property type="protein sequence ID" value="KAK8881951.1"/>
    <property type="molecule type" value="Genomic_DNA"/>
</dbReference>
<name>A0ABR2JST1_9EUKA</name>
<organism evidence="2 3">
    <name type="scientific">Tritrichomonas musculus</name>
    <dbReference type="NCBI Taxonomy" id="1915356"/>
    <lineage>
        <taxon>Eukaryota</taxon>
        <taxon>Metamonada</taxon>
        <taxon>Parabasalia</taxon>
        <taxon>Tritrichomonadida</taxon>
        <taxon>Tritrichomonadidae</taxon>
        <taxon>Tritrichomonas</taxon>
    </lineage>
</organism>
<comment type="caution">
    <text evidence="2">The sequence shown here is derived from an EMBL/GenBank/DDBJ whole genome shotgun (WGS) entry which is preliminary data.</text>
</comment>
<dbReference type="Proteomes" id="UP001470230">
    <property type="component" value="Unassembled WGS sequence"/>
</dbReference>
<proteinExistence type="predicted"/>
<evidence type="ECO:0000313" key="2">
    <source>
        <dbReference type="EMBL" id="KAK8881951.1"/>
    </source>
</evidence>
<evidence type="ECO:0000256" key="1">
    <source>
        <dbReference type="SAM" id="MobiDB-lite"/>
    </source>
</evidence>
<gene>
    <name evidence="2" type="ORF">M9Y10_044589</name>
</gene>
<reference evidence="2 3" key="1">
    <citation type="submission" date="2024-04" db="EMBL/GenBank/DDBJ databases">
        <title>Tritrichomonas musculus Genome.</title>
        <authorList>
            <person name="Alves-Ferreira E."/>
            <person name="Grigg M."/>
            <person name="Lorenzi H."/>
            <person name="Galac M."/>
        </authorList>
    </citation>
    <scope>NUCLEOTIDE SEQUENCE [LARGE SCALE GENOMIC DNA]</scope>
    <source>
        <strain evidence="2 3">EAF2021</strain>
    </source>
</reference>
<evidence type="ECO:0000313" key="3">
    <source>
        <dbReference type="Proteomes" id="UP001470230"/>
    </source>
</evidence>
<keyword evidence="3" id="KW-1185">Reference proteome</keyword>
<protein>
    <submittedName>
        <fullName evidence="2">Uncharacterized protein</fullName>
    </submittedName>
</protein>